<feature type="domain" description="Carrier" evidence="14">
    <location>
        <begin position="1"/>
        <end position="58"/>
    </location>
</feature>
<evidence type="ECO:0000256" key="6">
    <source>
        <dbReference type="ARBA" id="ARBA00022553"/>
    </source>
</evidence>
<evidence type="ECO:0000256" key="7">
    <source>
        <dbReference type="ARBA" id="ARBA00022832"/>
    </source>
</evidence>
<evidence type="ECO:0000313" key="15">
    <source>
        <dbReference type="EMBL" id="EPZ33294.1"/>
    </source>
</evidence>
<keyword evidence="12 13" id="KW-0275">Fatty acid biosynthesis</keyword>
<name>A0A075AXM1_ROZAC</name>
<dbReference type="GO" id="GO:0000036">
    <property type="term" value="F:acyl carrier activity"/>
    <property type="evidence" value="ECO:0007669"/>
    <property type="project" value="TreeGrafter"/>
</dbReference>
<keyword evidence="5 13" id="KW-0444">Lipid biosynthesis</keyword>
<evidence type="ECO:0000256" key="13">
    <source>
        <dbReference type="RuleBase" id="RU000722"/>
    </source>
</evidence>
<keyword evidence="11" id="KW-0496">Mitochondrion</keyword>
<comment type="similarity">
    <text evidence="2">Belongs to the acyl carrier protein (ACP) family.</text>
</comment>
<dbReference type="AlphaFoldDB" id="A0A075AXM1"/>
<organism evidence="15 16">
    <name type="scientific">Rozella allomycis (strain CSF55)</name>
    <dbReference type="NCBI Taxonomy" id="988480"/>
    <lineage>
        <taxon>Eukaryota</taxon>
        <taxon>Fungi</taxon>
        <taxon>Fungi incertae sedis</taxon>
        <taxon>Cryptomycota</taxon>
        <taxon>Cryptomycota incertae sedis</taxon>
        <taxon>Rozella</taxon>
    </lineage>
</organism>
<comment type="function">
    <text evidence="13">Carrier of the growing fatty acid chain in fatty acid biosynthesis.</text>
</comment>
<evidence type="ECO:0000256" key="8">
    <source>
        <dbReference type="ARBA" id="ARBA00022946"/>
    </source>
</evidence>
<keyword evidence="6" id="KW-0597">Phosphoprotein</keyword>
<dbReference type="PANTHER" id="PTHR20863:SF28">
    <property type="entry name" value="ACYL CARRIER PROTEIN, MITOCHONDRIAL"/>
    <property type="match status" value="1"/>
</dbReference>
<keyword evidence="4 13" id="KW-0596">Phosphopantetheine</keyword>
<dbReference type="InterPro" id="IPR036736">
    <property type="entry name" value="ACP-like_sf"/>
</dbReference>
<dbReference type="Proteomes" id="UP000030755">
    <property type="component" value="Unassembled WGS sequence"/>
</dbReference>
<dbReference type="PROSITE" id="PS50075">
    <property type="entry name" value="CARRIER"/>
    <property type="match status" value="1"/>
</dbReference>
<protein>
    <recommendedName>
        <fullName evidence="13">Acyl carrier protein</fullName>
    </recommendedName>
</protein>
<dbReference type="STRING" id="988480.A0A075AXM1"/>
<keyword evidence="10" id="KW-0443">Lipid metabolism</keyword>
<keyword evidence="7" id="KW-0276">Fatty acid metabolism</keyword>
<dbReference type="GO" id="GO:0000035">
    <property type="term" value="F:acyl binding"/>
    <property type="evidence" value="ECO:0007669"/>
    <property type="project" value="TreeGrafter"/>
</dbReference>
<dbReference type="EMBL" id="KE561067">
    <property type="protein sequence ID" value="EPZ33294.1"/>
    <property type="molecule type" value="Genomic_DNA"/>
</dbReference>
<accession>A0A075AXM1</accession>
<evidence type="ECO:0000256" key="3">
    <source>
        <dbReference type="ARBA" id="ARBA00022448"/>
    </source>
</evidence>
<keyword evidence="9" id="KW-0249">Electron transport</keyword>
<dbReference type="Pfam" id="PF00550">
    <property type="entry name" value="PP-binding"/>
    <property type="match status" value="1"/>
</dbReference>
<evidence type="ECO:0000259" key="14">
    <source>
        <dbReference type="PROSITE" id="PS50075"/>
    </source>
</evidence>
<keyword evidence="3" id="KW-0813">Transport</keyword>
<dbReference type="OrthoDB" id="448946at2759"/>
<comment type="subcellular location">
    <subcellularLocation>
        <location evidence="1">Mitochondrion</location>
    </subcellularLocation>
</comment>
<dbReference type="SUPFAM" id="SSF47336">
    <property type="entry name" value="ACP-like"/>
    <property type="match status" value="1"/>
</dbReference>
<evidence type="ECO:0000256" key="5">
    <source>
        <dbReference type="ARBA" id="ARBA00022516"/>
    </source>
</evidence>
<dbReference type="HOGENOM" id="CLU_2813849_0_0_1"/>
<proteinExistence type="inferred from homology"/>
<evidence type="ECO:0000256" key="11">
    <source>
        <dbReference type="ARBA" id="ARBA00023128"/>
    </source>
</evidence>
<reference evidence="15 16" key="1">
    <citation type="journal article" date="2013" name="Curr. Biol.">
        <title>Shared signatures of parasitism and phylogenomics unite Cryptomycota and microsporidia.</title>
        <authorList>
            <person name="James T.Y."/>
            <person name="Pelin A."/>
            <person name="Bonen L."/>
            <person name="Ahrendt S."/>
            <person name="Sain D."/>
            <person name="Corradi N."/>
            <person name="Stajich J.E."/>
        </authorList>
    </citation>
    <scope>NUCLEOTIDE SEQUENCE [LARGE SCALE GENOMIC DNA]</scope>
    <source>
        <strain evidence="15 16">CSF55</strain>
    </source>
</reference>
<evidence type="ECO:0000256" key="2">
    <source>
        <dbReference type="ARBA" id="ARBA00010930"/>
    </source>
</evidence>
<gene>
    <name evidence="15" type="ORF">O9G_001706</name>
</gene>
<evidence type="ECO:0000313" key="16">
    <source>
        <dbReference type="Proteomes" id="UP000030755"/>
    </source>
</evidence>
<evidence type="ECO:0000256" key="10">
    <source>
        <dbReference type="ARBA" id="ARBA00023098"/>
    </source>
</evidence>
<evidence type="ECO:0000256" key="12">
    <source>
        <dbReference type="ARBA" id="ARBA00023160"/>
    </source>
</evidence>
<dbReference type="Gene3D" id="1.10.1200.10">
    <property type="entry name" value="ACP-like"/>
    <property type="match status" value="1"/>
</dbReference>
<dbReference type="PANTHER" id="PTHR20863">
    <property type="entry name" value="ACYL CARRIER PROTEIN"/>
    <property type="match status" value="1"/>
</dbReference>
<evidence type="ECO:0000256" key="4">
    <source>
        <dbReference type="ARBA" id="ARBA00022450"/>
    </source>
</evidence>
<evidence type="ECO:0000256" key="9">
    <source>
        <dbReference type="ARBA" id="ARBA00022982"/>
    </source>
</evidence>
<keyword evidence="16" id="KW-1185">Reference proteome</keyword>
<evidence type="ECO:0000256" key="1">
    <source>
        <dbReference type="ARBA" id="ARBA00004173"/>
    </source>
</evidence>
<dbReference type="InterPro" id="IPR003231">
    <property type="entry name" value="ACP"/>
</dbReference>
<dbReference type="InterPro" id="IPR009081">
    <property type="entry name" value="PP-bd_ACP"/>
</dbReference>
<keyword evidence="8" id="KW-0809">Transit peptide</keyword>
<sequence length="67" mass="7767">MSRLSIHANFHNDLKLDSLDQVEVLIAVEDEFKCEFSDKEADEFKTISQVADSLEKYMKEKPKESSE</sequence>
<dbReference type="GO" id="GO:0005739">
    <property type="term" value="C:mitochondrion"/>
    <property type="evidence" value="ECO:0007669"/>
    <property type="project" value="UniProtKB-SubCell"/>
</dbReference>